<dbReference type="SUPFAM" id="SSF161098">
    <property type="entry name" value="MetI-like"/>
    <property type="match status" value="1"/>
</dbReference>
<feature type="transmembrane region" description="Helical" evidence="8">
    <location>
        <begin position="263"/>
        <end position="283"/>
    </location>
</feature>
<comment type="similarity">
    <text evidence="2">Belongs to the binding-protein-dependent transport system permease family. CysTW subfamily.</text>
</comment>
<dbReference type="Proteomes" id="UP001156702">
    <property type="component" value="Unassembled WGS sequence"/>
</dbReference>
<dbReference type="EMBL" id="BSOP01000025">
    <property type="protein sequence ID" value="GLR52070.1"/>
    <property type="molecule type" value="Genomic_DNA"/>
</dbReference>
<feature type="transmembrane region" description="Helical" evidence="8">
    <location>
        <begin position="210"/>
        <end position="233"/>
    </location>
</feature>
<keyword evidence="11" id="KW-1185">Reference proteome</keyword>
<dbReference type="RefSeq" id="WP_244766588.1">
    <property type="nucleotide sequence ID" value="NZ_BSOP01000025.1"/>
</dbReference>
<dbReference type="PROSITE" id="PS50928">
    <property type="entry name" value="ABC_TM1"/>
    <property type="match status" value="1"/>
</dbReference>
<evidence type="ECO:0000256" key="6">
    <source>
        <dbReference type="ARBA" id="ARBA00022989"/>
    </source>
</evidence>
<gene>
    <name evidence="10" type="ORF">GCM10007923_32830</name>
</gene>
<evidence type="ECO:0000256" key="8">
    <source>
        <dbReference type="RuleBase" id="RU363032"/>
    </source>
</evidence>
<dbReference type="Gene3D" id="1.10.3720.10">
    <property type="entry name" value="MetI-like"/>
    <property type="match status" value="1"/>
</dbReference>
<evidence type="ECO:0000313" key="11">
    <source>
        <dbReference type="Proteomes" id="UP001156702"/>
    </source>
</evidence>
<feature type="domain" description="ABC transmembrane type-1" evidence="9">
    <location>
        <begin position="175"/>
        <end position="381"/>
    </location>
</feature>
<keyword evidence="3 8" id="KW-0813">Transport</keyword>
<comment type="caution">
    <text evidence="10">The sequence shown here is derived from an EMBL/GenBank/DDBJ whole genome shotgun (WGS) entry which is preliminary data.</text>
</comment>
<organism evidence="10 11">
    <name type="scientific">Shinella yambaruensis</name>
    <dbReference type="NCBI Taxonomy" id="415996"/>
    <lineage>
        <taxon>Bacteria</taxon>
        <taxon>Pseudomonadati</taxon>
        <taxon>Pseudomonadota</taxon>
        <taxon>Alphaproteobacteria</taxon>
        <taxon>Hyphomicrobiales</taxon>
        <taxon>Rhizobiaceae</taxon>
        <taxon>Shinella</taxon>
    </lineage>
</organism>
<comment type="subcellular location">
    <subcellularLocation>
        <location evidence="1 8">Cell membrane</location>
        <topology evidence="1 8">Multi-pass membrane protein</topology>
    </subcellularLocation>
</comment>
<dbReference type="PANTHER" id="PTHR42929:SF5">
    <property type="entry name" value="ABC TRANSPORTER PERMEASE PROTEIN"/>
    <property type="match status" value="1"/>
</dbReference>
<reference evidence="11" key="1">
    <citation type="journal article" date="2019" name="Int. J. Syst. Evol. Microbiol.">
        <title>The Global Catalogue of Microorganisms (GCM) 10K type strain sequencing project: providing services to taxonomists for standard genome sequencing and annotation.</title>
        <authorList>
            <consortium name="The Broad Institute Genomics Platform"/>
            <consortium name="The Broad Institute Genome Sequencing Center for Infectious Disease"/>
            <person name="Wu L."/>
            <person name="Ma J."/>
        </authorList>
    </citation>
    <scope>NUCLEOTIDE SEQUENCE [LARGE SCALE GENOMIC DNA]</scope>
    <source>
        <strain evidence="11">NBRC 102122</strain>
    </source>
</reference>
<evidence type="ECO:0000313" key="10">
    <source>
        <dbReference type="EMBL" id="GLR52070.1"/>
    </source>
</evidence>
<evidence type="ECO:0000256" key="7">
    <source>
        <dbReference type="ARBA" id="ARBA00023136"/>
    </source>
</evidence>
<keyword evidence="7 8" id="KW-0472">Membrane</keyword>
<accession>A0ABQ5ZKD2</accession>
<dbReference type="CDD" id="cd06261">
    <property type="entry name" value="TM_PBP2"/>
    <property type="match status" value="1"/>
</dbReference>
<feature type="transmembrane region" description="Helical" evidence="8">
    <location>
        <begin position="304"/>
        <end position="333"/>
    </location>
</feature>
<name>A0ABQ5ZKD2_9HYPH</name>
<proteinExistence type="inferred from homology"/>
<evidence type="ECO:0000259" key="9">
    <source>
        <dbReference type="PROSITE" id="PS50928"/>
    </source>
</evidence>
<protein>
    <submittedName>
        <fullName evidence="10">ABC transporter permease</fullName>
    </submittedName>
</protein>
<evidence type="ECO:0000256" key="1">
    <source>
        <dbReference type="ARBA" id="ARBA00004651"/>
    </source>
</evidence>
<dbReference type="Pfam" id="PF00528">
    <property type="entry name" value="BPD_transp_1"/>
    <property type="match status" value="1"/>
</dbReference>
<dbReference type="InterPro" id="IPR035906">
    <property type="entry name" value="MetI-like_sf"/>
</dbReference>
<sequence length="392" mass="42507">MSAGSSRTGRSLLLLAPLLLFLVGFFVWPLISMMSQAVSDPAVLRLLPRSAEVLADWDRASPPTMPMQAALMEDLKAVDDDQALGDMVRRLNSARSGFRTLMAKTTSALDDTVSPPADLVSIDQRWERPEFWLAIADALSPYTDRNLLAAVDLGRNAAGSIEHLPADQSVNRVILVRTFWIAALVTFACACIGFPYAIIAASLTGWKRDLMLGAVLLPLWTSLLVRTAAWFILLQEQGLINDLLRWLRIIDAPLPLIFNRTGVIIAMTHVLLPFMVLPIYSVLITIPKNLMPAAASLGAPPWRAFLRVLLPLSLRGVASGSLLVFISAIGYYITPALIGGPGDQMISSIIAFYATGSANWGMAGALGVVLLVATLLLYSVYARLSADEPGRR</sequence>
<keyword evidence="5 8" id="KW-0812">Transmembrane</keyword>
<dbReference type="InterPro" id="IPR000515">
    <property type="entry name" value="MetI-like"/>
</dbReference>
<evidence type="ECO:0000256" key="5">
    <source>
        <dbReference type="ARBA" id="ARBA00022692"/>
    </source>
</evidence>
<dbReference type="PANTHER" id="PTHR42929">
    <property type="entry name" value="INNER MEMBRANE ABC TRANSPORTER PERMEASE PROTEIN YDCU-RELATED-RELATED"/>
    <property type="match status" value="1"/>
</dbReference>
<keyword evidence="4" id="KW-1003">Cell membrane</keyword>
<feature type="transmembrane region" description="Helical" evidence="8">
    <location>
        <begin position="179"/>
        <end position="198"/>
    </location>
</feature>
<keyword evidence="6 8" id="KW-1133">Transmembrane helix</keyword>
<evidence type="ECO:0000256" key="4">
    <source>
        <dbReference type="ARBA" id="ARBA00022475"/>
    </source>
</evidence>
<evidence type="ECO:0000256" key="2">
    <source>
        <dbReference type="ARBA" id="ARBA00007069"/>
    </source>
</evidence>
<evidence type="ECO:0000256" key="3">
    <source>
        <dbReference type="ARBA" id="ARBA00022448"/>
    </source>
</evidence>
<feature type="transmembrane region" description="Helical" evidence="8">
    <location>
        <begin position="360"/>
        <end position="382"/>
    </location>
</feature>